<reference evidence="1 2" key="2">
    <citation type="submission" date="2018-11" db="EMBL/GenBank/DDBJ databases">
        <authorList>
            <consortium name="Pathogen Informatics"/>
        </authorList>
    </citation>
    <scope>NUCLEOTIDE SEQUENCE [LARGE SCALE GENOMIC DNA]</scope>
    <source>
        <strain evidence="1 2">Egypt</strain>
    </source>
</reference>
<evidence type="ECO:0000313" key="2">
    <source>
        <dbReference type="Proteomes" id="UP000272942"/>
    </source>
</evidence>
<proteinExistence type="predicted"/>
<dbReference type="GO" id="GO:0034719">
    <property type="term" value="C:SMN-Sm protein complex"/>
    <property type="evidence" value="ECO:0007669"/>
    <property type="project" value="InterPro"/>
</dbReference>
<dbReference type="Pfam" id="PF11095">
    <property type="entry name" value="Gemin7"/>
    <property type="match status" value="1"/>
</dbReference>
<dbReference type="OrthoDB" id="10289719at2759"/>
<accession>A0A183AXQ0</accession>
<reference evidence="3" key="1">
    <citation type="submission" date="2016-06" db="UniProtKB">
        <authorList>
            <consortium name="WormBaseParasite"/>
        </authorList>
    </citation>
    <scope>IDENTIFICATION</scope>
</reference>
<dbReference type="InterPro" id="IPR020338">
    <property type="entry name" value="SMN_gemin7"/>
</dbReference>
<dbReference type="Gene3D" id="2.30.30.100">
    <property type="match status" value="1"/>
</dbReference>
<gene>
    <name evidence="1" type="ORF">ECPE_LOCUS11735</name>
</gene>
<dbReference type="EMBL" id="UZAN01051413">
    <property type="protein sequence ID" value="VDP88890.1"/>
    <property type="molecule type" value="Genomic_DNA"/>
</dbReference>
<dbReference type="Proteomes" id="UP000272942">
    <property type="component" value="Unassembled WGS sequence"/>
</dbReference>
<dbReference type="WBParaSite" id="ECPE_0001177001-mRNA-1">
    <property type="protein sequence ID" value="ECPE_0001177001-mRNA-1"/>
    <property type="gene ID" value="ECPE_0001177001"/>
</dbReference>
<sequence>MLSDQSEGSSTVLSASFDLNRLRYLRILHYLTVHKNTEINPAVRVHFIDLNDPVDAELDVWCPAELFRTCAPADSSTGVLCVRNLKTPLGTLEKARLRAADILAVEINPRIPLNP</sequence>
<organism evidence="3">
    <name type="scientific">Echinostoma caproni</name>
    <dbReference type="NCBI Taxonomy" id="27848"/>
    <lineage>
        <taxon>Eukaryota</taxon>
        <taxon>Metazoa</taxon>
        <taxon>Spiralia</taxon>
        <taxon>Lophotrochozoa</taxon>
        <taxon>Platyhelminthes</taxon>
        <taxon>Trematoda</taxon>
        <taxon>Digenea</taxon>
        <taxon>Plagiorchiida</taxon>
        <taxon>Echinostomata</taxon>
        <taxon>Echinostomatoidea</taxon>
        <taxon>Echinostomatidae</taxon>
        <taxon>Echinostoma</taxon>
    </lineage>
</organism>
<evidence type="ECO:0000313" key="3">
    <source>
        <dbReference type="WBParaSite" id="ECPE_0001177001-mRNA-1"/>
    </source>
</evidence>
<name>A0A183AXQ0_9TREM</name>
<keyword evidence="2" id="KW-1185">Reference proteome</keyword>
<dbReference type="AlphaFoldDB" id="A0A183AXQ0"/>
<evidence type="ECO:0000313" key="1">
    <source>
        <dbReference type="EMBL" id="VDP88890.1"/>
    </source>
</evidence>
<protein>
    <submittedName>
        <fullName evidence="3">Acetyl-CoA hydrolase</fullName>
    </submittedName>
</protein>